<organism evidence="6 7">
    <name type="scientific">Microbacterium plantarum</name>
    <dbReference type="NCBI Taxonomy" id="1816425"/>
    <lineage>
        <taxon>Bacteria</taxon>
        <taxon>Bacillati</taxon>
        <taxon>Actinomycetota</taxon>
        <taxon>Actinomycetes</taxon>
        <taxon>Micrococcales</taxon>
        <taxon>Microbacteriaceae</taxon>
        <taxon>Microbacterium</taxon>
    </lineage>
</organism>
<evidence type="ECO:0000313" key="6">
    <source>
        <dbReference type="EMBL" id="MFB8894211.1"/>
    </source>
</evidence>
<comment type="caution">
    <text evidence="6">The sequence shown here is derived from an EMBL/GenBank/DDBJ whole genome shotgun (WGS) entry which is preliminary data.</text>
</comment>
<dbReference type="PANTHER" id="PTHR22912:SF93">
    <property type="entry name" value="SOLUBLE PYRIDINE NUCLEOTIDE TRANSHYDROGENASE"/>
    <property type="match status" value="1"/>
</dbReference>
<comment type="similarity">
    <text evidence="2">Belongs to the class-I pyridine nucleotide-disulfide oxidoreductase family.</text>
</comment>
<dbReference type="PRINTS" id="PR00411">
    <property type="entry name" value="PNDRDTASEI"/>
</dbReference>
<keyword evidence="3" id="KW-0285">Flavoprotein</keyword>
<dbReference type="RefSeq" id="WP_378720120.1">
    <property type="nucleotide sequence ID" value="NZ_JBHLHV010000023.1"/>
</dbReference>
<evidence type="ECO:0000259" key="5">
    <source>
        <dbReference type="Pfam" id="PF07992"/>
    </source>
</evidence>
<dbReference type="Proteomes" id="UP001589643">
    <property type="component" value="Unassembled WGS sequence"/>
</dbReference>
<evidence type="ECO:0000256" key="2">
    <source>
        <dbReference type="ARBA" id="ARBA00007532"/>
    </source>
</evidence>
<feature type="non-terminal residue" evidence="6">
    <location>
        <position position="59"/>
    </location>
</feature>
<evidence type="ECO:0000256" key="3">
    <source>
        <dbReference type="ARBA" id="ARBA00022630"/>
    </source>
</evidence>
<dbReference type="Pfam" id="PF07992">
    <property type="entry name" value="Pyr_redox_2"/>
    <property type="match status" value="1"/>
</dbReference>
<protein>
    <submittedName>
        <fullName evidence="6">FAD-dependent oxidoreductase</fullName>
    </submittedName>
</protein>
<evidence type="ECO:0000256" key="4">
    <source>
        <dbReference type="ARBA" id="ARBA00022827"/>
    </source>
</evidence>
<comment type="cofactor">
    <cofactor evidence="1">
        <name>FAD</name>
        <dbReference type="ChEBI" id="CHEBI:57692"/>
    </cofactor>
</comment>
<proteinExistence type="inferred from homology"/>
<dbReference type="Gene3D" id="3.50.50.60">
    <property type="entry name" value="FAD/NAD(P)-binding domain"/>
    <property type="match status" value="1"/>
</dbReference>
<dbReference type="SUPFAM" id="SSF51905">
    <property type="entry name" value="FAD/NAD(P)-binding domain"/>
    <property type="match status" value="1"/>
</dbReference>
<dbReference type="InterPro" id="IPR036188">
    <property type="entry name" value="FAD/NAD-bd_sf"/>
</dbReference>
<keyword evidence="7" id="KW-1185">Reference proteome</keyword>
<dbReference type="PANTHER" id="PTHR22912">
    <property type="entry name" value="DISULFIDE OXIDOREDUCTASE"/>
    <property type="match status" value="1"/>
</dbReference>
<evidence type="ECO:0000256" key="1">
    <source>
        <dbReference type="ARBA" id="ARBA00001974"/>
    </source>
</evidence>
<feature type="domain" description="FAD/NAD(P)-binding" evidence="5">
    <location>
        <begin position="6"/>
        <end position="58"/>
    </location>
</feature>
<dbReference type="InterPro" id="IPR050151">
    <property type="entry name" value="Class-I_Pyr_Nuc-Dis_Oxidored"/>
</dbReference>
<sequence length="59" mass="6041">MAVYNYDVVVLGSGPAGEGAAMNAAKAGRKVAMVDSRRQVGGNCTHLGTIPSKALRHSV</sequence>
<evidence type="ECO:0000313" key="7">
    <source>
        <dbReference type="Proteomes" id="UP001589643"/>
    </source>
</evidence>
<keyword evidence="4" id="KW-0274">FAD</keyword>
<dbReference type="InterPro" id="IPR023753">
    <property type="entry name" value="FAD/NAD-binding_dom"/>
</dbReference>
<dbReference type="EMBL" id="JBHLHV010000023">
    <property type="protein sequence ID" value="MFB8894211.1"/>
    <property type="molecule type" value="Genomic_DNA"/>
</dbReference>
<name>A0ABV5EW57_9MICO</name>
<gene>
    <name evidence="6" type="ORF">AB7P39_15295</name>
</gene>
<reference evidence="6 7" key="1">
    <citation type="submission" date="2024-08" db="EMBL/GenBank/DDBJ databases">
        <title>Heavy metals resistant antinobacteria isolated from wastewater.</title>
        <authorList>
            <person name="Roman Ponce B."/>
            <person name="Blanco Mercado M.A."/>
            <person name="Avila Aldana I.N."/>
            <person name="Morales Arrieta S."/>
        </authorList>
    </citation>
    <scope>NUCLEOTIDE SEQUENCE [LARGE SCALE GENOMIC DNA]</scope>
    <source>
        <strain evidence="7">sma-1</strain>
    </source>
</reference>
<accession>A0ABV5EW57</accession>